<dbReference type="EMBL" id="CP097463">
    <property type="protein sequence ID" value="WAX58567.1"/>
    <property type="molecule type" value="Genomic_DNA"/>
</dbReference>
<proteinExistence type="predicted"/>
<accession>A0ABY7K4L1</accession>
<protein>
    <submittedName>
        <fullName evidence="1">Uncharacterized protein</fullName>
    </submittedName>
</protein>
<organism evidence="1 2">
    <name type="scientific">Jatrophihabitans cynanchi</name>
    <dbReference type="NCBI Taxonomy" id="2944128"/>
    <lineage>
        <taxon>Bacteria</taxon>
        <taxon>Bacillati</taxon>
        <taxon>Actinomycetota</taxon>
        <taxon>Actinomycetes</taxon>
        <taxon>Jatrophihabitantales</taxon>
        <taxon>Jatrophihabitantaceae</taxon>
        <taxon>Jatrophihabitans</taxon>
    </lineage>
</organism>
<reference evidence="1" key="1">
    <citation type="submission" date="2022-05" db="EMBL/GenBank/DDBJ databases">
        <title>Jatrophihabitans sp. SB3-54 whole genome sequence.</title>
        <authorList>
            <person name="Suh M.K."/>
            <person name="Eom M.K."/>
            <person name="Kim J.S."/>
            <person name="Kim H.S."/>
            <person name="Do H.E."/>
            <person name="Shin Y.K."/>
            <person name="Lee J.-S."/>
        </authorList>
    </citation>
    <scope>NUCLEOTIDE SEQUENCE</scope>
    <source>
        <strain evidence="1">SB3-54</strain>
    </source>
</reference>
<name>A0ABY7K4L1_9ACTN</name>
<evidence type="ECO:0000313" key="2">
    <source>
        <dbReference type="Proteomes" id="UP001164693"/>
    </source>
</evidence>
<gene>
    <name evidence="1" type="ORF">M6B22_07325</name>
</gene>
<sequence length="84" mass="9226">MSHYGDRSVETLRALEKVGAINLDVLISKAAEVQSALKEAGVDLEPGEICYRFTMHIGPHFGDVVSVAAEVERLGFAIERVQQR</sequence>
<keyword evidence="2" id="KW-1185">Reference proteome</keyword>
<dbReference type="Proteomes" id="UP001164693">
    <property type="component" value="Chromosome"/>
</dbReference>
<dbReference type="RefSeq" id="WP_269445106.1">
    <property type="nucleotide sequence ID" value="NZ_CP097463.1"/>
</dbReference>
<evidence type="ECO:0000313" key="1">
    <source>
        <dbReference type="EMBL" id="WAX58567.1"/>
    </source>
</evidence>